<proteinExistence type="predicted"/>
<dbReference type="RefSeq" id="WP_189991968.1">
    <property type="nucleotide sequence ID" value="NZ_BMZS01000008.1"/>
</dbReference>
<dbReference type="Gene3D" id="1.10.10.10">
    <property type="entry name" value="Winged helix-like DNA-binding domain superfamily/Winged helix DNA-binding domain"/>
    <property type="match status" value="1"/>
</dbReference>
<evidence type="ECO:0000259" key="1">
    <source>
        <dbReference type="Pfam" id="PF08279"/>
    </source>
</evidence>
<keyword evidence="4" id="KW-1185">Reference proteome</keyword>
<dbReference type="Proteomes" id="UP000630353">
    <property type="component" value="Unassembled WGS sequence"/>
</dbReference>
<feature type="domain" description="WYL" evidence="2">
    <location>
        <begin position="143"/>
        <end position="202"/>
    </location>
</feature>
<comment type="caution">
    <text evidence="3">The sequence shown here is derived from an EMBL/GenBank/DDBJ whole genome shotgun (WGS) entry which is preliminary data.</text>
</comment>
<gene>
    <name evidence="3" type="ORF">GCM10017083_34920</name>
</gene>
<dbReference type="GO" id="GO:0003677">
    <property type="term" value="F:DNA binding"/>
    <property type="evidence" value="ECO:0007669"/>
    <property type="project" value="UniProtKB-KW"/>
</dbReference>
<dbReference type="InterPro" id="IPR051534">
    <property type="entry name" value="CBASS_pafABC_assoc_protein"/>
</dbReference>
<dbReference type="EMBL" id="BMZS01000008">
    <property type="protein sequence ID" value="GHD55675.1"/>
    <property type="molecule type" value="Genomic_DNA"/>
</dbReference>
<dbReference type="InterPro" id="IPR026881">
    <property type="entry name" value="WYL_dom"/>
</dbReference>
<feature type="domain" description="Helix-turn-helix type 11" evidence="1">
    <location>
        <begin position="6"/>
        <end position="59"/>
    </location>
</feature>
<dbReference type="AlphaFoldDB" id="A0A918XTW9"/>
<dbReference type="InterPro" id="IPR036388">
    <property type="entry name" value="WH-like_DNA-bd_sf"/>
</dbReference>
<organism evidence="3 4">
    <name type="scientific">Thalassobaculum fulvum</name>
    <dbReference type="NCBI Taxonomy" id="1633335"/>
    <lineage>
        <taxon>Bacteria</taxon>
        <taxon>Pseudomonadati</taxon>
        <taxon>Pseudomonadota</taxon>
        <taxon>Alphaproteobacteria</taxon>
        <taxon>Rhodospirillales</taxon>
        <taxon>Thalassobaculaceae</taxon>
        <taxon>Thalassobaculum</taxon>
    </lineage>
</organism>
<dbReference type="SUPFAM" id="SSF46785">
    <property type="entry name" value="Winged helix' DNA-binding domain"/>
    <property type="match status" value="1"/>
</dbReference>
<accession>A0A918XTW9</accession>
<keyword evidence="3" id="KW-0238">DNA-binding</keyword>
<dbReference type="PANTHER" id="PTHR34580">
    <property type="match status" value="1"/>
</dbReference>
<dbReference type="InterPro" id="IPR036390">
    <property type="entry name" value="WH_DNA-bd_sf"/>
</dbReference>
<protein>
    <submittedName>
        <fullName evidence="3">DNA-binding transcriptional regulator</fullName>
    </submittedName>
</protein>
<dbReference type="Pfam" id="PF13280">
    <property type="entry name" value="WYL"/>
    <property type="match status" value="1"/>
</dbReference>
<reference evidence="3" key="2">
    <citation type="submission" date="2020-09" db="EMBL/GenBank/DDBJ databases">
        <authorList>
            <person name="Sun Q."/>
            <person name="Kim S."/>
        </authorList>
    </citation>
    <scope>NUCLEOTIDE SEQUENCE</scope>
    <source>
        <strain evidence="3">KCTC 42651</strain>
    </source>
</reference>
<evidence type="ECO:0000313" key="4">
    <source>
        <dbReference type="Proteomes" id="UP000630353"/>
    </source>
</evidence>
<sequence length="227" mass="26197">MRRADRLFRIVDELRRRRRATRAAELAELLEVSPRTIYRDMADLMASGVPVEGSAGVGYLLRPGFHMPPLMFDADEIEALVFGLRIVQTWTDPAMAAAAGRAVDRVRAAVPEELDRRIADLALFAPPRQQPDDRYRVDTGPYRRAIRDRQVLQILYEDEEGQRTERRVRPLGLLFYGPKWLLAAWCELRGDFRSFRLDRIAATQSTGERFRPEPGRTLADFLDRWAE</sequence>
<reference evidence="3" key="1">
    <citation type="journal article" date="2014" name="Int. J. Syst. Evol. Microbiol.">
        <title>Complete genome sequence of Corynebacterium casei LMG S-19264T (=DSM 44701T), isolated from a smear-ripened cheese.</title>
        <authorList>
            <consortium name="US DOE Joint Genome Institute (JGI-PGF)"/>
            <person name="Walter F."/>
            <person name="Albersmeier A."/>
            <person name="Kalinowski J."/>
            <person name="Ruckert C."/>
        </authorList>
    </citation>
    <scope>NUCLEOTIDE SEQUENCE</scope>
    <source>
        <strain evidence="3">KCTC 42651</strain>
    </source>
</reference>
<dbReference type="PROSITE" id="PS52050">
    <property type="entry name" value="WYL"/>
    <property type="match status" value="1"/>
</dbReference>
<evidence type="ECO:0000313" key="3">
    <source>
        <dbReference type="EMBL" id="GHD55675.1"/>
    </source>
</evidence>
<dbReference type="InterPro" id="IPR013196">
    <property type="entry name" value="HTH_11"/>
</dbReference>
<dbReference type="PANTHER" id="PTHR34580:SF3">
    <property type="entry name" value="PROTEIN PAFB"/>
    <property type="match status" value="1"/>
</dbReference>
<name>A0A918XTW9_9PROT</name>
<dbReference type="Pfam" id="PF08279">
    <property type="entry name" value="HTH_11"/>
    <property type="match status" value="1"/>
</dbReference>
<evidence type="ECO:0000259" key="2">
    <source>
        <dbReference type="Pfam" id="PF13280"/>
    </source>
</evidence>